<dbReference type="GO" id="GO:0016705">
    <property type="term" value="F:oxidoreductase activity, acting on paired donors, with incorporation or reduction of molecular oxygen"/>
    <property type="evidence" value="ECO:0007669"/>
    <property type="project" value="InterPro"/>
</dbReference>
<name>A0A1Z5T2C0_HORWE</name>
<feature type="region of interest" description="Disordered" evidence="6">
    <location>
        <begin position="579"/>
        <end position="604"/>
    </location>
</feature>
<evidence type="ECO:0000256" key="3">
    <source>
        <dbReference type="ARBA" id="ARBA00022723"/>
    </source>
</evidence>
<evidence type="ECO:0000256" key="1">
    <source>
        <dbReference type="ARBA" id="ARBA00001971"/>
    </source>
</evidence>
<feature type="region of interest" description="Disordered" evidence="6">
    <location>
        <begin position="515"/>
        <end position="534"/>
    </location>
</feature>
<protein>
    <submittedName>
        <fullName evidence="8">Uncharacterized protein</fullName>
    </submittedName>
</protein>
<dbReference type="InterPro" id="IPR002403">
    <property type="entry name" value="Cyt_P450_E_grp-IV"/>
</dbReference>
<reference evidence="8 9" key="1">
    <citation type="submission" date="2017-01" db="EMBL/GenBank/DDBJ databases">
        <title>The recent genome duplication of the halophilic yeast Hortaea werneckii: insights from long-read sequencing.</title>
        <authorList>
            <person name="Sinha S."/>
            <person name="Flibotte S."/>
            <person name="Neira M."/>
            <person name="Lenassi M."/>
            <person name="Gostincar C."/>
            <person name="Stajich J.E."/>
            <person name="Nislow C.E."/>
        </authorList>
    </citation>
    <scope>NUCLEOTIDE SEQUENCE [LARGE SCALE GENOMIC DNA]</scope>
    <source>
        <strain evidence="8 9">EXF-2000</strain>
    </source>
</reference>
<dbReference type="EMBL" id="MUNK01000148">
    <property type="protein sequence ID" value="OTA29525.1"/>
    <property type="molecule type" value="Genomic_DNA"/>
</dbReference>
<accession>A0A1Z5T2C0</accession>
<comment type="caution">
    <text evidence="8">The sequence shown here is derived from an EMBL/GenBank/DDBJ whole genome shotgun (WGS) entry which is preliminary data.</text>
</comment>
<dbReference type="InterPro" id="IPR036396">
    <property type="entry name" value="Cyt_P450_sf"/>
</dbReference>
<gene>
    <name evidence="8" type="ORF">BTJ68_09362</name>
</gene>
<feature type="compositionally biased region" description="Acidic residues" evidence="6">
    <location>
        <begin position="892"/>
        <end position="903"/>
    </location>
</feature>
<keyword evidence="5" id="KW-0349">Heme</keyword>
<dbReference type="Pfam" id="PF00067">
    <property type="entry name" value="p450"/>
    <property type="match status" value="1"/>
</dbReference>
<comment type="similarity">
    <text evidence="2">Belongs to the cytochrome P450 family.</text>
</comment>
<dbReference type="GO" id="GO:0020037">
    <property type="term" value="F:heme binding"/>
    <property type="evidence" value="ECO:0007669"/>
    <property type="project" value="InterPro"/>
</dbReference>
<evidence type="ECO:0000256" key="2">
    <source>
        <dbReference type="ARBA" id="ARBA00010617"/>
    </source>
</evidence>
<feature type="region of interest" description="Disordered" evidence="6">
    <location>
        <begin position="926"/>
        <end position="946"/>
    </location>
</feature>
<dbReference type="Pfam" id="PF13136">
    <property type="entry name" value="DUF3984"/>
    <property type="match status" value="1"/>
</dbReference>
<organism evidence="8 9">
    <name type="scientific">Hortaea werneckii EXF-2000</name>
    <dbReference type="NCBI Taxonomy" id="1157616"/>
    <lineage>
        <taxon>Eukaryota</taxon>
        <taxon>Fungi</taxon>
        <taxon>Dikarya</taxon>
        <taxon>Ascomycota</taxon>
        <taxon>Pezizomycotina</taxon>
        <taxon>Dothideomycetes</taxon>
        <taxon>Dothideomycetidae</taxon>
        <taxon>Mycosphaerellales</taxon>
        <taxon>Teratosphaeriaceae</taxon>
        <taxon>Hortaea</taxon>
    </lineage>
</organism>
<evidence type="ECO:0000256" key="4">
    <source>
        <dbReference type="ARBA" id="ARBA00023004"/>
    </source>
</evidence>
<dbReference type="PANTHER" id="PTHR24305:SF232">
    <property type="entry name" value="P450, PUTATIVE (EUROFUNG)-RELATED"/>
    <property type="match status" value="1"/>
</dbReference>
<dbReference type="PRINTS" id="PR00465">
    <property type="entry name" value="EP450IV"/>
</dbReference>
<dbReference type="STRING" id="1157616.A0A1Z5T2C0"/>
<feature type="binding site" description="axial binding residue" evidence="5">
    <location>
        <position position="469"/>
    </location>
    <ligand>
        <name>heme</name>
        <dbReference type="ChEBI" id="CHEBI:30413"/>
    </ligand>
    <ligandPart>
        <name>Fe</name>
        <dbReference type="ChEBI" id="CHEBI:18248"/>
    </ligandPart>
</feature>
<dbReference type="OrthoDB" id="3934656at2759"/>
<dbReference type="GO" id="GO:0004497">
    <property type="term" value="F:monooxygenase activity"/>
    <property type="evidence" value="ECO:0007669"/>
    <property type="project" value="InterPro"/>
</dbReference>
<dbReference type="InParanoid" id="A0A1Z5T2C0"/>
<comment type="cofactor">
    <cofactor evidence="1 5">
        <name>heme</name>
        <dbReference type="ChEBI" id="CHEBI:30413"/>
    </cofactor>
</comment>
<feature type="compositionally biased region" description="Low complexity" evidence="6">
    <location>
        <begin position="589"/>
        <end position="599"/>
    </location>
</feature>
<dbReference type="PRINTS" id="PR00385">
    <property type="entry name" value="P450"/>
</dbReference>
<keyword evidence="7" id="KW-0812">Transmembrane</keyword>
<evidence type="ECO:0000256" key="5">
    <source>
        <dbReference type="PIRSR" id="PIRSR602403-1"/>
    </source>
</evidence>
<feature type="compositionally biased region" description="Low complexity" evidence="6">
    <location>
        <begin position="669"/>
        <end position="686"/>
    </location>
</feature>
<proteinExistence type="inferred from homology"/>
<evidence type="ECO:0000313" key="8">
    <source>
        <dbReference type="EMBL" id="OTA29525.1"/>
    </source>
</evidence>
<dbReference type="InterPro" id="IPR050121">
    <property type="entry name" value="Cytochrome_P450_monoxygenase"/>
</dbReference>
<dbReference type="InterPro" id="IPR025040">
    <property type="entry name" value="DUF3984"/>
</dbReference>
<dbReference type="CDD" id="cd11060">
    <property type="entry name" value="CYP57A1-like"/>
    <property type="match status" value="1"/>
</dbReference>
<dbReference type="AlphaFoldDB" id="A0A1Z5T2C0"/>
<feature type="region of interest" description="Disordered" evidence="6">
    <location>
        <begin position="891"/>
        <end position="912"/>
    </location>
</feature>
<feature type="region of interest" description="Disordered" evidence="6">
    <location>
        <begin position="618"/>
        <end position="698"/>
    </location>
</feature>
<feature type="region of interest" description="Disordered" evidence="6">
    <location>
        <begin position="747"/>
        <end position="814"/>
    </location>
</feature>
<dbReference type="GO" id="GO:0005506">
    <property type="term" value="F:iron ion binding"/>
    <property type="evidence" value="ECO:0007669"/>
    <property type="project" value="InterPro"/>
</dbReference>
<dbReference type="VEuPathDB" id="FungiDB:BTJ68_09362"/>
<dbReference type="PROSITE" id="PS00086">
    <property type="entry name" value="CYTOCHROME_P450"/>
    <property type="match status" value="1"/>
</dbReference>
<feature type="transmembrane region" description="Helical" evidence="7">
    <location>
        <begin position="6"/>
        <end position="24"/>
    </location>
</feature>
<dbReference type="FunFam" id="1.10.630.10:FF:000050">
    <property type="entry name" value="Cytochrome P450 monooxygenase"/>
    <property type="match status" value="1"/>
</dbReference>
<keyword evidence="3 5" id="KW-0479">Metal-binding</keyword>
<keyword evidence="7" id="KW-0472">Membrane</keyword>
<dbReference type="InterPro" id="IPR001128">
    <property type="entry name" value="Cyt_P450"/>
</dbReference>
<dbReference type="SUPFAM" id="SSF48264">
    <property type="entry name" value="Cytochrome P450"/>
    <property type="match status" value="1"/>
</dbReference>
<dbReference type="Gene3D" id="1.10.630.10">
    <property type="entry name" value="Cytochrome P450"/>
    <property type="match status" value="1"/>
</dbReference>
<dbReference type="PANTHER" id="PTHR24305">
    <property type="entry name" value="CYTOCHROME P450"/>
    <property type="match status" value="1"/>
</dbReference>
<dbReference type="InterPro" id="IPR017972">
    <property type="entry name" value="Cyt_P450_CS"/>
</dbReference>
<keyword evidence="4 5" id="KW-0408">Iron</keyword>
<dbReference type="Proteomes" id="UP000194280">
    <property type="component" value="Unassembled WGS sequence"/>
</dbReference>
<keyword evidence="9" id="KW-1185">Reference proteome</keyword>
<evidence type="ECO:0000256" key="7">
    <source>
        <dbReference type="SAM" id="Phobius"/>
    </source>
</evidence>
<evidence type="ECO:0000256" key="6">
    <source>
        <dbReference type="SAM" id="MobiDB-lite"/>
    </source>
</evidence>
<keyword evidence="7" id="KW-1133">Transmembrane helix</keyword>
<evidence type="ECO:0000313" key="9">
    <source>
        <dbReference type="Proteomes" id="UP000194280"/>
    </source>
</evidence>
<sequence length="964" mass="107809">MLSEPFSYLLIYSTLFLLVVYHVTWTYAKYKDVPGPVAAKFTNLWRLLTVWRRSSHDEYLQLHKRHGDLVRTGPNTISISKPDMIQQIYGIQKGYIKSDFYAVWQNVVHGQRAPSLVFTTDETQHARMKRPIAQSFSLSTLVEFEPLIDSTTAVFLSRLDELFAHTGKTCDLGQWLQWYAFDVIGELTFSKRLGFLEKAEDVDGMIASVSANFERCSVLGQMPWLDLWTYKNPIYLRYFAKAVSSPIVGFGQRLMRERVDGKDDLQNDGKSSIQDPALREKVLHGTIPSKPDFLSRFLTLHKEQPDIVTDRVLLAYLFANINAGSDTIGSTLRAVFYYLLKNPSSFDKLSRELRDAQKHRKLTLPLPTWTECQALPYLNAVIKEALRLNPALALPMERIVPPAGLQIGDVFLGSGTVVGINPYVLHRDRRIFGQDAEEWRPGRWLDADIERLKYMDQHLLSFGAGKRTCLGRNIAMLELLKVVPALVARYEMELAWPEKEWKIYNAWVLRQEGVEQPRGRTTPRSSSRPKRSTTNLANLRLAPLSTKFTDDQPVNYTTAKSPYEEHNDFAFARNHSSYLQGRSAPSTPGILSRSSSRRQLGGGLSRRASLYEDETPPYHYAGAAQAPTDPARTDVGSGQIPKAKSDAALLSPQRLSGHGVPLKRKQYTRSRTGTSTPTGRRTSNGTAENDDDNDHDDWLTRTRASTHALLQEAKGQSWLATRDSSTSLAHLDSDADDIDDEGYEEMAAASSNAATAAQRQPNRLRIDPPSPAAMRVRSPVWGSRYGSRSGSKRTSRRGSTTAFHTPMAGPPTSAGAEGYFGGGGGEEESLGEQMEPDFVDLPPRTQRKGGEQGVGATADENELARLTSEKSFGLGRLVDQIMGFNLFKVEEGQESTDDDDQVDEREREELTDVASRVATEAKRWREEKERLTALPPAPRDVGEEGQGGWQDAAWLLSVASKALF</sequence>
<feature type="compositionally biased region" description="Low complexity" evidence="6">
    <location>
        <begin position="747"/>
        <end position="757"/>
    </location>
</feature>